<dbReference type="Pfam" id="PF14223">
    <property type="entry name" value="Retrotran_gag_2"/>
    <property type="match status" value="1"/>
</dbReference>
<gene>
    <name evidence="3" type="primary">OSJNBa0004A10.18</name>
    <name evidence="4" type="synonym">OSJNAa0053D03.16</name>
</gene>
<evidence type="ECO:0000313" key="5">
    <source>
        <dbReference type="Proteomes" id="UP000000763"/>
    </source>
</evidence>
<evidence type="ECO:0000313" key="4">
    <source>
        <dbReference type="EMBL" id="AAN04951.1"/>
    </source>
</evidence>
<reference evidence="3" key="1">
    <citation type="submission" date="2002-04" db="EMBL/GenBank/DDBJ databases">
        <title>Genomic sequence for Oryza sativa, Nipponbare strain, clone OSJNBa0004A10, from chromosome 10, complete sequence.</title>
        <authorList>
            <person name="McCombie W.R."/>
            <person name="de la Bastide M."/>
            <person name="Spiegel L."/>
            <person name="Nascimento L."/>
            <person name="Balija V."/>
            <person name="Zutavern T."/>
            <person name="Bell M."/>
            <person name="Preston R."/>
            <person name="Kirchoff K."/>
            <person name="Kuit K."/>
            <person name="Baker J."/>
            <person name="Santos L."/>
            <person name="Miller B."/>
            <person name="Cunnius D.M."/>
            <person name="Katzenberger F."/>
            <person name="Muller S."/>
            <person name="Shah R."/>
            <person name="King L."/>
            <person name="Yang C."/>
            <person name="Dike S."/>
            <person name="O'Shaughnessy A."/>
            <person name="Palmer L."/>
            <person name="Dedhia N."/>
        </authorList>
    </citation>
    <scope>NUCLEOTIDE SEQUENCE</scope>
    <source>
        <strain evidence="3">Nipponbare</strain>
    </source>
</reference>
<dbReference type="Pfam" id="PF13961">
    <property type="entry name" value="DUF4219"/>
    <property type="match status" value="1"/>
</dbReference>
<organism evidence="3 5">
    <name type="scientific">Oryza sativa subsp. japonica</name>
    <name type="common">Rice</name>
    <dbReference type="NCBI Taxonomy" id="39947"/>
    <lineage>
        <taxon>Eukaryota</taxon>
        <taxon>Viridiplantae</taxon>
        <taxon>Streptophyta</taxon>
        <taxon>Embryophyta</taxon>
        <taxon>Tracheophyta</taxon>
        <taxon>Spermatophyta</taxon>
        <taxon>Magnoliopsida</taxon>
        <taxon>Liliopsida</taxon>
        <taxon>Poales</taxon>
        <taxon>Poaceae</taxon>
        <taxon>BOP clade</taxon>
        <taxon>Oryzoideae</taxon>
        <taxon>Oryzeae</taxon>
        <taxon>Oryzinae</taxon>
        <taxon>Oryza</taxon>
        <taxon>Oryza sativa</taxon>
    </lineage>
</organism>
<sequence length="299" mass="33543">MSGDGVYTPPGRRSSSSGNGTDGSGTDGRNDSRELVVQQVKEAGVTLRYPVLTSSNYIEWSLLMKVNMQAQGVWDAVELGNTEHRIDRMALAAILQAVPSEMLATLASKDTAKEAWEAVRTMRMGVERVREAKAQSLRKEFELIRMKEGESVDDFAMRLTGLVNNIHTLGAMMEEEMVVKKFLRVVPSKYTQVAISIEQLIDLKTLSVEELTGRLKSVEERYEIDGNGSEAYGRLLLTEEQWMERMKSKKKKDTFDKAKVRCYKCQGYGHYSWEEKCAGLKEKQALLAVASADNEPTLL</sequence>
<reference evidence="5" key="4">
    <citation type="journal article" date="2008" name="Nucleic Acids Res.">
        <title>The rice annotation project database (RAP-DB): 2008 update.</title>
        <authorList>
            <consortium name="The rice annotation project (RAP)"/>
        </authorList>
    </citation>
    <scope>GENOME REANNOTATION</scope>
    <source>
        <strain evidence="5">cv. Nipponbare</strain>
    </source>
</reference>
<feature type="domain" description="DUF4219" evidence="2">
    <location>
        <begin position="52"/>
        <end position="78"/>
    </location>
</feature>
<dbReference type="Proteomes" id="UP000000763">
    <property type="component" value="Chromosome 10"/>
</dbReference>
<protein>
    <submittedName>
        <fullName evidence="3">Retroelement</fullName>
    </submittedName>
</protein>
<dbReference type="EMBL" id="AC131968">
    <property type="protein sequence ID" value="AAN04951.1"/>
    <property type="molecule type" value="Genomic_DNA"/>
</dbReference>
<dbReference type="AlphaFoldDB" id="A0A5S6R946"/>
<evidence type="ECO:0000256" key="1">
    <source>
        <dbReference type="SAM" id="MobiDB-lite"/>
    </source>
</evidence>
<evidence type="ECO:0000313" key="3">
    <source>
        <dbReference type="EMBL" id="AAM01114.1"/>
    </source>
</evidence>
<accession>A0A5S6R946</accession>
<name>A0A5S6R946_ORYSJ</name>
<feature type="region of interest" description="Disordered" evidence="1">
    <location>
        <begin position="1"/>
        <end position="33"/>
    </location>
</feature>
<dbReference type="InterPro" id="IPR025314">
    <property type="entry name" value="DUF4219"/>
</dbReference>
<dbReference type="PANTHER" id="PTHR35317:SF38">
    <property type="entry name" value="RNA-DIRECTED DNA POLYMERASE"/>
    <property type="match status" value="1"/>
</dbReference>
<reference evidence="5" key="3">
    <citation type="journal article" date="2005" name="Nature">
        <title>The map-based sequence of the rice genome.</title>
        <authorList>
            <consortium name="International rice genome sequencing project (IRGSP)"/>
            <person name="Matsumoto T."/>
            <person name="Wu J."/>
            <person name="Kanamori H."/>
            <person name="Katayose Y."/>
            <person name="Fujisawa M."/>
            <person name="Namiki N."/>
            <person name="Mizuno H."/>
            <person name="Yamamoto K."/>
            <person name="Antonio B.A."/>
            <person name="Baba T."/>
            <person name="Sakata K."/>
            <person name="Nagamura Y."/>
            <person name="Aoki H."/>
            <person name="Arikawa K."/>
            <person name="Arita K."/>
            <person name="Bito T."/>
            <person name="Chiden Y."/>
            <person name="Fujitsuka N."/>
            <person name="Fukunaka R."/>
            <person name="Hamada M."/>
            <person name="Harada C."/>
            <person name="Hayashi A."/>
            <person name="Hijishita S."/>
            <person name="Honda M."/>
            <person name="Hosokawa S."/>
            <person name="Ichikawa Y."/>
            <person name="Idonuma A."/>
            <person name="Iijima M."/>
            <person name="Ikeda M."/>
            <person name="Ikeno M."/>
            <person name="Ito K."/>
            <person name="Ito S."/>
            <person name="Ito T."/>
            <person name="Ito Y."/>
            <person name="Ito Y."/>
            <person name="Iwabuchi A."/>
            <person name="Kamiya K."/>
            <person name="Karasawa W."/>
            <person name="Kurita K."/>
            <person name="Katagiri S."/>
            <person name="Kikuta A."/>
            <person name="Kobayashi H."/>
            <person name="Kobayashi N."/>
            <person name="Machita K."/>
            <person name="Maehara T."/>
            <person name="Masukawa M."/>
            <person name="Mizubayashi T."/>
            <person name="Mukai Y."/>
            <person name="Nagasaki H."/>
            <person name="Nagata Y."/>
            <person name="Naito S."/>
            <person name="Nakashima M."/>
            <person name="Nakama Y."/>
            <person name="Nakamichi Y."/>
            <person name="Nakamura M."/>
            <person name="Meguro A."/>
            <person name="Negishi M."/>
            <person name="Ohta I."/>
            <person name="Ohta T."/>
            <person name="Okamoto M."/>
            <person name="Ono N."/>
            <person name="Saji S."/>
            <person name="Sakaguchi M."/>
            <person name="Sakai K."/>
            <person name="Shibata M."/>
            <person name="Shimokawa T."/>
            <person name="Song J."/>
            <person name="Takazaki Y."/>
            <person name="Terasawa K."/>
            <person name="Tsugane M."/>
            <person name="Tsuji K."/>
            <person name="Ueda S."/>
            <person name="Waki K."/>
            <person name="Yamagata H."/>
            <person name="Yamamoto M."/>
            <person name="Yamamoto S."/>
            <person name="Yamane H."/>
            <person name="Yoshiki S."/>
            <person name="Yoshihara R."/>
            <person name="Yukawa K."/>
            <person name="Zhong H."/>
            <person name="Yano M."/>
            <person name="Yuan Q."/>
            <person name="Ouyang S."/>
            <person name="Liu J."/>
            <person name="Jones K.M."/>
            <person name="Gansberger K."/>
            <person name="Moffat K."/>
            <person name="Hill J."/>
            <person name="Bera J."/>
            <person name="Fadrosh D."/>
            <person name="Jin S."/>
            <person name="Johri S."/>
            <person name="Kim M."/>
            <person name="Overton L."/>
            <person name="Reardon M."/>
            <person name="Tsitrin T."/>
            <person name="Vuong H."/>
            <person name="Weaver B."/>
            <person name="Ciecko A."/>
            <person name="Tallon L."/>
            <person name="Jackson J."/>
            <person name="Pai G."/>
            <person name="Aken S.V."/>
            <person name="Utterback T."/>
            <person name="Reidmuller S."/>
            <person name="Feldblyum T."/>
            <person name="Hsiao J."/>
            <person name="Zismann V."/>
            <person name="Iobst S."/>
            <person name="de Vazeille A.R."/>
            <person name="Buell C.R."/>
            <person name="Ying K."/>
            <person name="Li Y."/>
            <person name="Lu T."/>
            <person name="Huang Y."/>
            <person name="Zhao Q."/>
            <person name="Feng Q."/>
            <person name="Zhang L."/>
            <person name="Zhu J."/>
            <person name="Weng Q."/>
            <person name="Mu J."/>
            <person name="Lu Y."/>
            <person name="Fan D."/>
            <person name="Liu Y."/>
            <person name="Guan J."/>
            <person name="Zhang Y."/>
            <person name="Yu S."/>
            <person name="Liu X."/>
            <person name="Zhang Y."/>
            <person name="Hong G."/>
            <person name="Han B."/>
            <person name="Choisne N."/>
            <person name="Demange N."/>
            <person name="Orjeda G."/>
            <person name="Samain S."/>
            <person name="Cattolico L."/>
            <person name="Pelletier E."/>
            <person name="Couloux A."/>
            <person name="Segurens B."/>
            <person name="Wincker P."/>
            <person name="D'Hont A."/>
            <person name="Scarpelli C."/>
            <person name="Weissenbach J."/>
            <person name="Salanoubat M."/>
            <person name="Quetier F."/>
            <person name="Yu Y."/>
            <person name="Kim H.R."/>
            <person name="Rambo T."/>
            <person name="Currie J."/>
            <person name="Collura K."/>
            <person name="Luo M."/>
            <person name="Yang T."/>
            <person name="Ammiraju J.S.S."/>
            <person name="Engler F."/>
            <person name="Soderlund C."/>
            <person name="Wing R.A."/>
            <person name="Palmer L.E."/>
            <person name="de la Bastide M."/>
            <person name="Spiegel L."/>
            <person name="Nascimento L."/>
            <person name="Zutavern T."/>
            <person name="O'Shaughnessy A."/>
            <person name="Dike S."/>
            <person name="Dedhia N."/>
            <person name="Preston R."/>
            <person name="Balija V."/>
            <person name="McCombie W.R."/>
            <person name="Chow T."/>
            <person name="Chen H."/>
            <person name="Chung M."/>
            <person name="Chen C."/>
            <person name="Shaw J."/>
            <person name="Wu H."/>
            <person name="Hsiao K."/>
            <person name="Chao Y."/>
            <person name="Chu M."/>
            <person name="Cheng C."/>
            <person name="Hour A."/>
            <person name="Lee P."/>
            <person name="Lin S."/>
            <person name="Lin Y."/>
            <person name="Liou J."/>
            <person name="Liu S."/>
            <person name="Hsing Y."/>
            <person name="Raghuvanshi S."/>
            <person name="Mohanty A."/>
            <person name="Bharti A.K."/>
            <person name="Gaur A."/>
            <person name="Gupta V."/>
            <person name="Kumar D."/>
            <person name="Ravi V."/>
            <person name="Vij S."/>
            <person name="Kapur A."/>
            <person name="Khurana P."/>
            <person name="Khurana P."/>
            <person name="Khurana J.P."/>
            <person name="Tyagi A.K."/>
            <person name="Gaikwad K."/>
            <person name="Singh A."/>
            <person name="Dalal V."/>
            <person name="Srivastava S."/>
            <person name="Dixit A."/>
            <person name="Pal A.K."/>
            <person name="Ghazi I.A."/>
            <person name="Yadav M."/>
            <person name="Pandit A."/>
            <person name="Bhargava A."/>
            <person name="Sureshbabu K."/>
            <person name="Batra K."/>
            <person name="Sharma T.R."/>
            <person name="Mohapatra T."/>
            <person name="Singh N.K."/>
            <person name="Messing J."/>
            <person name="Nelson A.B."/>
            <person name="Fuks G."/>
            <person name="Kavchok S."/>
            <person name="Keizer G."/>
            <person name="Linton E."/>
            <person name="Llaca V."/>
            <person name="Song R."/>
            <person name="Tanyolac B."/>
            <person name="Young S."/>
            <person name="Ho-Il K."/>
            <person name="Hahn J.H."/>
            <person name="Sangsakoo G."/>
            <person name="Vanavichit A."/>
            <person name="de Mattos Luiz.A.T."/>
            <person name="Zimmer P.D."/>
            <person name="Malone G."/>
            <person name="Dellagostin O."/>
            <person name="de Oliveira A.C."/>
            <person name="Bevan M."/>
            <person name="Bancroft I."/>
            <person name="Minx P."/>
            <person name="Cordum H."/>
            <person name="Wilson R."/>
            <person name="Cheng Z."/>
            <person name="Jin W."/>
            <person name="Jiang J."/>
            <person name="Leong S.A."/>
            <person name="Iwama H."/>
            <person name="Gojobori T."/>
            <person name="Itoh T."/>
            <person name="Niimura Y."/>
            <person name="Fujii Y."/>
            <person name="Habara T."/>
            <person name="Sakai H."/>
            <person name="Sato Y."/>
            <person name="Wilson G."/>
            <person name="Kumar K."/>
            <person name="McCouch S."/>
            <person name="Juretic N."/>
            <person name="Hoen D."/>
            <person name="Wright S."/>
            <person name="Bruskiewich R."/>
            <person name="Bureau T."/>
            <person name="Miyao A."/>
            <person name="Hirochika H."/>
            <person name="Nishikawa T."/>
            <person name="Kadowaki K."/>
            <person name="Sugiura M."/>
            <person name="Burr B."/>
            <person name="Sasaki T."/>
        </authorList>
    </citation>
    <scope>NUCLEOTIDE SEQUENCE [LARGE SCALE GENOMIC DNA]</scope>
    <source>
        <strain evidence="5">cv. Nipponbare</strain>
    </source>
</reference>
<evidence type="ECO:0000259" key="2">
    <source>
        <dbReference type="Pfam" id="PF13961"/>
    </source>
</evidence>
<dbReference type="EMBL" id="AC098682">
    <property type="protein sequence ID" value="AAM01114.1"/>
    <property type="molecule type" value="Genomic_DNA"/>
</dbReference>
<proteinExistence type="predicted"/>
<reference evidence="4" key="2">
    <citation type="submission" date="2002-09" db="EMBL/GenBank/DDBJ databases">
        <title>Rice Genomic Sequence.</title>
        <authorList>
            <person name="Wing R.A."/>
            <person name="Yu Y."/>
            <person name="Soderlund C."/>
            <person name="Kim H.-R."/>
            <person name="Rambo T."/>
            <person name="Saski C."/>
            <person name="Currie J."/>
            <person name="Collura K."/>
        </authorList>
    </citation>
    <scope>NUCLEOTIDE SEQUENCE</scope>
</reference>
<dbReference type="PANTHER" id="PTHR35317">
    <property type="entry name" value="OS04G0629600 PROTEIN"/>
    <property type="match status" value="1"/>
</dbReference>